<dbReference type="EMBL" id="CAJVQC010049374">
    <property type="protein sequence ID" value="CAG8787500.1"/>
    <property type="molecule type" value="Genomic_DNA"/>
</dbReference>
<comment type="caution">
    <text evidence="1">The sequence shown here is derived from an EMBL/GenBank/DDBJ whole genome shotgun (WGS) entry which is preliminary data.</text>
</comment>
<organism evidence="1 2">
    <name type="scientific">Racocetra persica</name>
    <dbReference type="NCBI Taxonomy" id="160502"/>
    <lineage>
        <taxon>Eukaryota</taxon>
        <taxon>Fungi</taxon>
        <taxon>Fungi incertae sedis</taxon>
        <taxon>Mucoromycota</taxon>
        <taxon>Glomeromycotina</taxon>
        <taxon>Glomeromycetes</taxon>
        <taxon>Diversisporales</taxon>
        <taxon>Gigasporaceae</taxon>
        <taxon>Racocetra</taxon>
    </lineage>
</organism>
<sequence>SRVLERQFTDGHQGLGDVCHRSASECRSAGIWYSQNRSTNHQPD</sequence>
<feature type="non-terminal residue" evidence="1">
    <location>
        <position position="1"/>
    </location>
</feature>
<evidence type="ECO:0000313" key="2">
    <source>
        <dbReference type="Proteomes" id="UP000789920"/>
    </source>
</evidence>
<proteinExistence type="predicted"/>
<reference evidence="1" key="1">
    <citation type="submission" date="2021-06" db="EMBL/GenBank/DDBJ databases">
        <authorList>
            <person name="Kallberg Y."/>
            <person name="Tangrot J."/>
            <person name="Rosling A."/>
        </authorList>
    </citation>
    <scope>NUCLEOTIDE SEQUENCE</scope>
    <source>
        <strain evidence="1">MA461A</strain>
    </source>
</reference>
<gene>
    <name evidence="1" type="ORF">RPERSI_LOCUS18550</name>
</gene>
<dbReference type="Proteomes" id="UP000789920">
    <property type="component" value="Unassembled WGS sequence"/>
</dbReference>
<accession>A0ACA9RDS6</accession>
<name>A0ACA9RDS6_9GLOM</name>
<feature type="non-terminal residue" evidence="1">
    <location>
        <position position="44"/>
    </location>
</feature>
<evidence type="ECO:0000313" key="1">
    <source>
        <dbReference type="EMBL" id="CAG8787500.1"/>
    </source>
</evidence>
<protein>
    <submittedName>
        <fullName evidence="1">161_t:CDS:1</fullName>
    </submittedName>
</protein>
<keyword evidence="2" id="KW-1185">Reference proteome</keyword>